<keyword evidence="10" id="KW-1185">Reference proteome</keyword>
<dbReference type="AlphaFoldDB" id="A0A9D4HH26"/>
<organism evidence="9 10">
    <name type="scientific">Dreissena polymorpha</name>
    <name type="common">Zebra mussel</name>
    <name type="synonym">Mytilus polymorpha</name>
    <dbReference type="NCBI Taxonomy" id="45954"/>
    <lineage>
        <taxon>Eukaryota</taxon>
        <taxon>Metazoa</taxon>
        <taxon>Spiralia</taxon>
        <taxon>Lophotrochozoa</taxon>
        <taxon>Mollusca</taxon>
        <taxon>Bivalvia</taxon>
        <taxon>Autobranchia</taxon>
        <taxon>Heteroconchia</taxon>
        <taxon>Euheterodonta</taxon>
        <taxon>Imparidentia</taxon>
        <taxon>Neoheterodontei</taxon>
        <taxon>Myida</taxon>
        <taxon>Dreissenoidea</taxon>
        <taxon>Dreissenidae</taxon>
        <taxon>Dreissena</taxon>
    </lineage>
</organism>
<evidence type="ECO:0000256" key="7">
    <source>
        <dbReference type="SAM" id="Phobius"/>
    </source>
</evidence>
<comment type="caution">
    <text evidence="9">The sequence shown here is derived from an EMBL/GenBank/DDBJ whole genome shotgun (WGS) entry which is preliminary data.</text>
</comment>
<feature type="domain" description="T-cell immunomodulatory protein TIP C2" evidence="8">
    <location>
        <begin position="20"/>
        <end position="119"/>
    </location>
</feature>
<reference evidence="9" key="1">
    <citation type="journal article" date="2019" name="bioRxiv">
        <title>The Genome of the Zebra Mussel, Dreissena polymorpha: A Resource for Invasive Species Research.</title>
        <authorList>
            <person name="McCartney M.A."/>
            <person name="Auch B."/>
            <person name="Kono T."/>
            <person name="Mallez S."/>
            <person name="Zhang Y."/>
            <person name="Obille A."/>
            <person name="Becker A."/>
            <person name="Abrahante J.E."/>
            <person name="Garbe J."/>
            <person name="Badalamenti J.P."/>
            <person name="Herman A."/>
            <person name="Mangelson H."/>
            <person name="Liachko I."/>
            <person name="Sullivan S."/>
            <person name="Sone E.D."/>
            <person name="Koren S."/>
            <person name="Silverstein K.A.T."/>
            <person name="Beckman K.B."/>
            <person name="Gohl D.M."/>
        </authorList>
    </citation>
    <scope>NUCLEOTIDE SEQUENCE</scope>
    <source>
        <strain evidence="9">Duluth1</strain>
        <tissue evidence="9">Whole animal</tissue>
    </source>
</reference>
<name>A0A9D4HH26_DREPO</name>
<dbReference type="GO" id="GO:0005886">
    <property type="term" value="C:plasma membrane"/>
    <property type="evidence" value="ECO:0007669"/>
    <property type="project" value="TreeGrafter"/>
</dbReference>
<dbReference type="EMBL" id="JAIWYP010000013">
    <property type="protein sequence ID" value="KAH3718790.1"/>
    <property type="molecule type" value="Genomic_DNA"/>
</dbReference>
<evidence type="ECO:0000256" key="3">
    <source>
        <dbReference type="ARBA" id="ARBA00022989"/>
    </source>
</evidence>
<keyword evidence="2 7" id="KW-0812">Transmembrane</keyword>
<evidence type="ECO:0000313" key="9">
    <source>
        <dbReference type="EMBL" id="KAH3718790.1"/>
    </source>
</evidence>
<keyword evidence="5" id="KW-0325">Glycoprotein</keyword>
<keyword evidence="4 7" id="KW-0472">Membrane</keyword>
<accession>A0A9D4HH26</accession>
<feature type="transmembrane region" description="Helical" evidence="7">
    <location>
        <begin position="125"/>
        <end position="149"/>
    </location>
</feature>
<keyword evidence="3 7" id="KW-1133">Transmembrane helix</keyword>
<feature type="region of interest" description="Disordered" evidence="6">
    <location>
        <begin position="194"/>
        <end position="217"/>
    </location>
</feature>
<evidence type="ECO:0000313" key="10">
    <source>
        <dbReference type="Proteomes" id="UP000828390"/>
    </source>
</evidence>
<dbReference type="PANTHER" id="PTHR13412">
    <property type="entry name" value="T-CELL IMMUNOMODULATORY PROTEIN HOMOLOG"/>
    <property type="match status" value="1"/>
</dbReference>
<evidence type="ECO:0000259" key="8">
    <source>
        <dbReference type="Pfam" id="PF23122"/>
    </source>
</evidence>
<sequence length="237" mass="26592">MKVTVVSGRCNYDCPDNRKPYGVNQPGPTIRYKTIDVKGKNQEKVAYQLSQSAYLPLQLPYNVFGLGQAPNFVDSLQVGIATNTTKQLNHEFQSVIPNSQLVIIPYPIQDPSKWSSKLFVMPSRLMMLTGAALLGACGFIAGIVAILHWRDRVEDRKEKRQEAQKFHFDAIVFDLPTQPYPTLPYPTPIPYPTPPHLTPLHPTPPNPIPTHPKPTSPYPNPPIYFPTYLPKNTHAPT</sequence>
<evidence type="ECO:0000256" key="1">
    <source>
        <dbReference type="ARBA" id="ARBA00004479"/>
    </source>
</evidence>
<dbReference type="Proteomes" id="UP000828390">
    <property type="component" value="Unassembled WGS sequence"/>
</dbReference>
<comment type="subcellular location">
    <subcellularLocation>
        <location evidence="1">Membrane</location>
        <topology evidence="1">Single-pass type I membrane protein</topology>
    </subcellularLocation>
</comment>
<evidence type="ECO:0000256" key="2">
    <source>
        <dbReference type="ARBA" id="ARBA00022692"/>
    </source>
</evidence>
<dbReference type="Pfam" id="PF23122">
    <property type="entry name" value="C2_ITFG1"/>
    <property type="match status" value="1"/>
</dbReference>
<reference evidence="9" key="2">
    <citation type="submission" date="2020-11" db="EMBL/GenBank/DDBJ databases">
        <authorList>
            <person name="McCartney M.A."/>
            <person name="Auch B."/>
            <person name="Kono T."/>
            <person name="Mallez S."/>
            <person name="Becker A."/>
            <person name="Gohl D.M."/>
            <person name="Silverstein K.A.T."/>
            <person name="Koren S."/>
            <person name="Bechman K.B."/>
            <person name="Herman A."/>
            <person name="Abrahante J.E."/>
            <person name="Garbe J."/>
        </authorList>
    </citation>
    <scope>NUCLEOTIDE SEQUENCE</scope>
    <source>
        <strain evidence="9">Duluth1</strain>
        <tissue evidence="9">Whole animal</tissue>
    </source>
</reference>
<proteinExistence type="predicted"/>
<evidence type="ECO:0000256" key="5">
    <source>
        <dbReference type="ARBA" id="ARBA00023180"/>
    </source>
</evidence>
<dbReference type="InterPro" id="IPR057089">
    <property type="entry name" value="C2_TIP"/>
</dbReference>
<dbReference type="InterPro" id="IPR024881">
    <property type="entry name" value="Tip"/>
</dbReference>
<dbReference type="PANTHER" id="PTHR13412:SF0">
    <property type="entry name" value="T-CELL IMMUNOMODULATORY PROTEIN"/>
    <property type="match status" value="1"/>
</dbReference>
<protein>
    <recommendedName>
        <fullName evidence="8">T-cell immunomodulatory protein TIP C2 domain-containing protein</fullName>
    </recommendedName>
</protein>
<gene>
    <name evidence="9" type="ORF">DPMN_061599</name>
</gene>
<evidence type="ECO:0000256" key="6">
    <source>
        <dbReference type="SAM" id="MobiDB-lite"/>
    </source>
</evidence>
<evidence type="ECO:0000256" key="4">
    <source>
        <dbReference type="ARBA" id="ARBA00023136"/>
    </source>
</evidence>